<dbReference type="PANTHER" id="PTHR35789">
    <property type="entry name" value="SPORE GERMINATION PROTEIN B3"/>
    <property type="match status" value="1"/>
</dbReference>
<evidence type="ECO:0000259" key="9">
    <source>
        <dbReference type="Pfam" id="PF25198"/>
    </source>
</evidence>
<dbReference type="NCBIfam" id="TIGR02887">
    <property type="entry name" value="spore_ger_x_C"/>
    <property type="match status" value="1"/>
</dbReference>
<organism evidence="10 11">
    <name type="scientific">Salinithrix halophila</name>
    <dbReference type="NCBI Taxonomy" id="1485204"/>
    <lineage>
        <taxon>Bacteria</taxon>
        <taxon>Bacillati</taxon>
        <taxon>Bacillota</taxon>
        <taxon>Bacilli</taxon>
        <taxon>Bacillales</taxon>
        <taxon>Thermoactinomycetaceae</taxon>
        <taxon>Salinithrix</taxon>
    </lineage>
</organism>
<evidence type="ECO:0000256" key="3">
    <source>
        <dbReference type="ARBA" id="ARBA00022544"/>
    </source>
</evidence>
<dbReference type="RefSeq" id="WP_380706209.1">
    <property type="nucleotide sequence ID" value="NZ_JBHSAP010000018.1"/>
</dbReference>
<evidence type="ECO:0000313" key="11">
    <source>
        <dbReference type="Proteomes" id="UP001595843"/>
    </source>
</evidence>
<comment type="caution">
    <text evidence="10">The sequence shown here is derived from an EMBL/GenBank/DDBJ whole genome shotgun (WGS) entry which is preliminary data.</text>
</comment>
<keyword evidence="5" id="KW-0472">Membrane</keyword>
<keyword evidence="4" id="KW-0732">Signal</keyword>
<evidence type="ECO:0000256" key="4">
    <source>
        <dbReference type="ARBA" id="ARBA00022729"/>
    </source>
</evidence>
<keyword evidence="7" id="KW-0449">Lipoprotein</keyword>
<evidence type="ECO:0000256" key="2">
    <source>
        <dbReference type="ARBA" id="ARBA00007886"/>
    </source>
</evidence>
<gene>
    <name evidence="10" type="ORF">ACFOUO_16515</name>
</gene>
<dbReference type="Proteomes" id="UP001595843">
    <property type="component" value="Unassembled WGS sequence"/>
</dbReference>
<keyword evidence="3" id="KW-0309">Germination</keyword>
<comment type="subcellular location">
    <subcellularLocation>
        <location evidence="1">Membrane</location>
        <topology evidence="1">Lipid-anchor</topology>
    </subcellularLocation>
</comment>
<accession>A0ABV8JNQ8</accession>
<evidence type="ECO:0000256" key="6">
    <source>
        <dbReference type="ARBA" id="ARBA00023139"/>
    </source>
</evidence>
<dbReference type="EMBL" id="JBHSAP010000018">
    <property type="protein sequence ID" value="MFC4078402.1"/>
    <property type="molecule type" value="Genomic_DNA"/>
</dbReference>
<dbReference type="PROSITE" id="PS51257">
    <property type="entry name" value="PROKAR_LIPOPROTEIN"/>
    <property type="match status" value="1"/>
</dbReference>
<dbReference type="Pfam" id="PF25198">
    <property type="entry name" value="Spore_GerAC_N"/>
    <property type="match status" value="1"/>
</dbReference>
<dbReference type="InterPro" id="IPR038501">
    <property type="entry name" value="Spore_GerAC_C_sf"/>
</dbReference>
<evidence type="ECO:0000259" key="8">
    <source>
        <dbReference type="Pfam" id="PF05504"/>
    </source>
</evidence>
<keyword evidence="6" id="KW-0564">Palmitate</keyword>
<dbReference type="Pfam" id="PF05504">
    <property type="entry name" value="Spore_GerAC"/>
    <property type="match status" value="1"/>
</dbReference>
<evidence type="ECO:0000256" key="7">
    <source>
        <dbReference type="ARBA" id="ARBA00023288"/>
    </source>
</evidence>
<dbReference type="Gene3D" id="3.30.300.210">
    <property type="entry name" value="Nutrient germinant receptor protein C, domain 3"/>
    <property type="match status" value="1"/>
</dbReference>
<evidence type="ECO:0000256" key="5">
    <source>
        <dbReference type="ARBA" id="ARBA00023136"/>
    </source>
</evidence>
<name>A0ABV8JNQ8_9BACL</name>
<evidence type="ECO:0000256" key="1">
    <source>
        <dbReference type="ARBA" id="ARBA00004635"/>
    </source>
</evidence>
<sequence>MIKRIGILCLVGSLLLLTATGCWDRRELNTLGIAIGIGIDKVGTRYRVTAQIVSPEAVTGQRAQIGPLATTYQAMGDTVFEALRKITTKSPRKIYVAHIRVLILSETLAKEGIRNVLDFFFRDPEVRPDFYVLIAKKNSARDLLSQFTRVEKIPASKMFFSLETSEKSWAPTKGVKLDQLLSEMMTKGKAPVLAGVEIRGEEETGETEANLNTITPPSLVVIELMGVLNKDRLVGWLNQEESKGYNYIRNNITNTVGHLPCPQGGKVVIEVKGIQSKIKGEIRKGKPKLTVEIKGEGNVGEVACNIDLSKKQTLYELEKRTEQRIKKMAEMSIKKAQGYRSDIFGFGEAIYRSDPNVWKKLKKNWDREFVKLKPDVKVDFKIRQTGSAGNSFIEGM</sequence>
<feature type="domain" description="Spore germination GerAC-like C-terminal" evidence="8">
    <location>
        <begin position="226"/>
        <end position="386"/>
    </location>
</feature>
<dbReference type="InterPro" id="IPR057336">
    <property type="entry name" value="GerAC_N"/>
</dbReference>
<keyword evidence="11" id="KW-1185">Reference proteome</keyword>
<protein>
    <submittedName>
        <fullName evidence="10">Ger(X)C family spore germination protein</fullName>
    </submittedName>
</protein>
<reference evidence="11" key="1">
    <citation type="journal article" date="2019" name="Int. J. Syst. Evol. Microbiol.">
        <title>The Global Catalogue of Microorganisms (GCM) 10K type strain sequencing project: providing services to taxonomists for standard genome sequencing and annotation.</title>
        <authorList>
            <consortium name="The Broad Institute Genomics Platform"/>
            <consortium name="The Broad Institute Genome Sequencing Center for Infectious Disease"/>
            <person name="Wu L."/>
            <person name="Ma J."/>
        </authorList>
    </citation>
    <scope>NUCLEOTIDE SEQUENCE [LARGE SCALE GENOMIC DNA]</scope>
    <source>
        <strain evidence="11">IBRC-M 10813</strain>
    </source>
</reference>
<dbReference type="InterPro" id="IPR008844">
    <property type="entry name" value="Spore_GerAC-like"/>
</dbReference>
<dbReference type="PANTHER" id="PTHR35789:SF1">
    <property type="entry name" value="SPORE GERMINATION PROTEIN B3"/>
    <property type="match status" value="1"/>
</dbReference>
<dbReference type="Gene3D" id="6.20.190.10">
    <property type="entry name" value="Nutrient germinant receptor protein C, domain 1"/>
    <property type="match status" value="1"/>
</dbReference>
<proteinExistence type="inferred from homology"/>
<dbReference type="InterPro" id="IPR046953">
    <property type="entry name" value="Spore_GerAC-like_C"/>
</dbReference>
<evidence type="ECO:0000313" key="10">
    <source>
        <dbReference type="EMBL" id="MFC4078402.1"/>
    </source>
</evidence>
<comment type="similarity">
    <text evidence="2">Belongs to the GerABKC lipoprotein family.</text>
</comment>
<feature type="domain" description="Spore germination protein N-terminal" evidence="9">
    <location>
        <begin position="24"/>
        <end position="197"/>
    </location>
</feature>